<evidence type="ECO:0000313" key="2">
    <source>
        <dbReference type="Proteomes" id="UP000600565"/>
    </source>
</evidence>
<organism evidence="1 2">
    <name type="scientific">Solibacillus merdavium</name>
    <dbReference type="NCBI Taxonomy" id="2762218"/>
    <lineage>
        <taxon>Bacteria</taxon>
        <taxon>Bacillati</taxon>
        <taxon>Bacillota</taxon>
        <taxon>Bacilli</taxon>
        <taxon>Bacillales</taxon>
        <taxon>Caryophanaceae</taxon>
        <taxon>Solibacillus</taxon>
    </lineage>
</organism>
<protein>
    <recommendedName>
        <fullName evidence="3">Lipoprotein</fullName>
    </recommendedName>
</protein>
<name>A0ABR8XPZ6_9BACL</name>
<reference evidence="1 2" key="1">
    <citation type="submission" date="2020-08" db="EMBL/GenBank/DDBJ databases">
        <title>A Genomic Blueprint of the Chicken Gut Microbiome.</title>
        <authorList>
            <person name="Gilroy R."/>
            <person name="Ravi A."/>
            <person name="Getino M."/>
            <person name="Pursley I."/>
            <person name="Horton D.L."/>
            <person name="Alikhan N.-F."/>
            <person name="Baker D."/>
            <person name="Gharbi K."/>
            <person name="Hall N."/>
            <person name="Watson M."/>
            <person name="Adriaenssens E.M."/>
            <person name="Foster-Nyarko E."/>
            <person name="Jarju S."/>
            <person name="Secka A."/>
            <person name="Antonio M."/>
            <person name="Oren A."/>
            <person name="Chaudhuri R."/>
            <person name="La Ragione R.M."/>
            <person name="Hildebrand F."/>
            <person name="Pallen M.J."/>
        </authorList>
    </citation>
    <scope>NUCLEOTIDE SEQUENCE [LARGE SCALE GENOMIC DNA]</scope>
    <source>
        <strain evidence="1 2">Sa1YVA6</strain>
    </source>
</reference>
<comment type="caution">
    <text evidence="1">The sequence shown here is derived from an EMBL/GenBank/DDBJ whole genome shotgun (WGS) entry which is preliminary data.</text>
</comment>
<gene>
    <name evidence="1" type="ORF">H9632_13125</name>
</gene>
<dbReference type="RefSeq" id="WP_191704514.1">
    <property type="nucleotide sequence ID" value="NZ_JACSPW010000012.1"/>
</dbReference>
<sequence>MRKWFILCVFVLLGGCHSPQQSGFIKALEELQVPVRVMEKKEKSIFTQDLNGEKPKTYLLNDKLLSVYTFDQSKDRSKAKQLFYEKTASQNVVSYELYELNTMLIFYVHEQNLHVAIPYDEQIRKALTQLGEDEE</sequence>
<dbReference type="Proteomes" id="UP000600565">
    <property type="component" value="Unassembled WGS sequence"/>
</dbReference>
<dbReference type="PROSITE" id="PS51257">
    <property type="entry name" value="PROKAR_LIPOPROTEIN"/>
    <property type="match status" value="1"/>
</dbReference>
<proteinExistence type="predicted"/>
<evidence type="ECO:0000313" key="1">
    <source>
        <dbReference type="EMBL" id="MBD8034006.1"/>
    </source>
</evidence>
<keyword evidence="2" id="KW-1185">Reference proteome</keyword>
<dbReference type="EMBL" id="JACSPW010000012">
    <property type="protein sequence ID" value="MBD8034006.1"/>
    <property type="molecule type" value="Genomic_DNA"/>
</dbReference>
<evidence type="ECO:0008006" key="3">
    <source>
        <dbReference type="Google" id="ProtNLM"/>
    </source>
</evidence>
<accession>A0ABR8XPZ6</accession>